<accession>A0A1G9YCZ7</accession>
<keyword evidence="2" id="KW-1185">Reference proteome</keyword>
<evidence type="ECO:0000313" key="2">
    <source>
        <dbReference type="Proteomes" id="UP000199182"/>
    </source>
</evidence>
<dbReference type="RefSeq" id="WP_143008048.1">
    <property type="nucleotide sequence ID" value="NZ_FNID01000010.1"/>
</dbReference>
<dbReference type="OrthoDB" id="1832727at2"/>
<evidence type="ECO:0000313" key="1">
    <source>
        <dbReference type="EMBL" id="SDN06506.1"/>
    </source>
</evidence>
<sequence length="1068" mass="122439">MGTKLAWSRHEAAILLDGYIEVLKGELPRLHIIKRVSADLRKMAINNGMEIDDIFRNENGISFQMQSMESAYCGRTVMKAATLLFTEIVTLYKENHGEFEKLLKEARTMIDGKLNNRESFLSWLAEVMPTAPIEAVLASCDTIEQFCLKLRILKAPLFETTDLDILKTVQKTVSQNKIFRIVNKKQLKHIDTAMFCLLKYVREGNREKVNEKIAPTQDVSDPKQSETQIVSERPQEVAGKVPELYVRTEQDRRLIAKYPLVYKRIFFSLRDMFECGEGGTTIAALSERINHIARCADIEDILDNVSWSTCEDRRYKFSEEISRHDEPVEVSAGLLELEVMQPKVEFNVVDFNNIGDYSYTKPISISYFDDRITDVASWTDVYVKLVSNLYDDYWSSIPVGKSFTGSGRVDFGNKEIARTMTAPKPIFMQMYLETNLSATNILGKIKALLDICRVDYENVIIEYQRKSDTVAMPRVTIAQDSPMYSGMVIDSNSFTAFLSNHEGMADGTCRSYVSAISTAEHYAKEHYFEHHQLFTSDWHEAKATVDALFSDPVFIEYNNRQHNRFYVAMKKLLLFLRADTSAVIATDTSTTGESVPQPGADETYLNVLTQNFCKGFRLGSPIELRKFKRCYEQMNEKVLEDDDATIERNISICGILYEDKVFVPQTMLGDETRERLFTYIQKSFDEGKTALYYQALFNEFSEDFLDYFIYNADMLKAYLSFMLGKKYFFGRSYLSINANTTVDPIDEVRTCLKEYATPMTYDSMFDNLPHIPQQKIKQILATNGEFISNGRGEYFHVSAVHFSDEEMDNIVEIIASAIEEKKFLSGNELVEAIKSKYPYIYEKNSIFSVVGLRDAIKYHLCHEFSFSGNIISRLGSDLTMSDVFADYCHSRDTFTLDELSVLASELGTVIYFDPVYENSLRISHDRFVAKKQAHFLVHETDAVLDRFCRGDYISIEKIDGYSLFPNAGFPWNEYLLEHYAAAYSEKYTLLHTGFNANKCVGAIVKKSAGFESFDDCIVTVLADSNITLKKQHALQYLCDEGYIARRIYTNIEELLIRATAQRNRKETN</sequence>
<dbReference type="STRING" id="258515.SAMN05192585_11079"/>
<dbReference type="AlphaFoldDB" id="A0A1G9YCZ7"/>
<dbReference type="EMBL" id="FNID01000010">
    <property type="protein sequence ID" value="SDN06506.1"/>
    <property type="molecule type" value="Genomic_DNA"/>
</dbReference>
<name>A0A1G9YCZ7_9FIRM</name>
<gene>
    <name evidence="1" type="ORF">SAMN05192585_11079</name>
</gene>
<proteinExistence type="predicted"/>
<reference evidence="1 2" key="1">
    <citation type="submission" date="2016-10" db="EMBL/GenBank/DDBJ databases">
        <authorList>
            <person name="de Groot N.N."/>
        </authorList>
    </citation>
    <scope>NUCLEOTIDE SEQUENCE [LARGE SCALE GENOMIC DNA]</scope>
    <source>
        <strain evidence="1 2">CGMCC 1.5012</strain>
    </source>
</reference>
<organism evidence="1 2">
    <name type="scientific">Acetanaerobacterium elongatum</name>
    <dbReference type="NCBI Taxonomy" id="258515"/>
    <lineage>
        <taxon>Bacteria</taxon>
        <taxon>Bacillati</taxon>
        <taxon>Bacillota</taxon>
        <taxon>Clostridia</taxon>
        <taxon>Eubacteriales</taxon>
        <taxon>Oscillospiraceae</taxon>
        <taxon>Acetanaerobacterium</taxon>
    </lineage>
</organism>
<dbReference type="Proteomes" id="UP000199182">
    <property type="component" value="Unassembled WGS sequence"/>
</dbReference>
<protein>
    <submittedName>
        <fullName evidence="1">Uncharacterized protein</fullName>
    </submittedName>
</protein>